<organism evidence="3 4">
    <name type="scientific">Amycolatopsis acididurans</name>
    <dbReference type="NCBI Taxonomy" id="2724524"/>
    <lineage>
        <taxon>Bacteria</taxon>
        <taxon>Bacillati</taxon>
        <taxon>Actinomycetota</taxon>
        <taxon>Actinomycetes</taxon>
        <taxon>Pseudonocardiales</taxon>
        <taxon>Pseudonocardiaceae</taxon>
        <taxon>Amycolatopsis</taxon>
    </lineage>
</organism>
<evidence type="ECO:0000256" key="1">
    <source>
        <dbReference type="ARBA" id="ARBA00006586"/>
    </source>
</evidence>
<dbReference type="Gene3D" id="3.60.20.10">
    <property type="entry name" value="Glutamine Phosphoribosylpyrophosphate, subunit 1, domain 1"/>
    <property type="match status" value="2"/>
</dbReference>
<evidence type="ECO:0000313" key="3">
    <source>
        <dbReference type="EMBL" id="NKQ57762.1"/>
    </source>
</evidence>
<evidence type="ECO:0000256" key="2">
    <source>
        <dbReference type="SAM" id="SignalP"/>
    </source>
</evidence>
<dbReference type="PANTHER" id="PTHR34218:SF4">
    <property type="entry name" value="ACYL-HOMOSERINE LACTONE ACYLASE QUIP"/>
    <property type="match status" value="1"/>
</dbReference>
<dbReference type="RefSeq" id="WP_168520939.1">
    <property type="nucleotide sequence ID" value="NZ_JAAXLS010000041.1"/>
</dbReference>
<proteinExistence type="inferred from homology"/>
<dbReference type="PANTHER" id="PTHR34218">
    <property type="entry name" value="PEPTIDASE S45 PENICILLIN AMIDASE"/>
    <property type="match status" value="1"/>
</dbReference>
<dbReference type="Gene3D" id="1.10.439.10">
    <property type="entry name" value="Penicillin Amidohydrolase, domain 1"/>
    <property type="match status" value="1"/>
</dbReference>
<dbReference type="SUPFAM" id="SSF56235">
    <property type="entry name" value="N-terminal nucleophile aminohydrolases (Ntn hydrolases)"/>
    <property type="match status" value="1"/>
</dbReference>
<dbReference type="InterPro" id="IPR029055">
    <property type="entry name" value="Ntn_hydrolases_N"/>
</dbReference>
<dbReference type="InterPro" id="IPR002692">
    <property type="entry name" value="S45"/>
</dbReference>
<comment type="similarity">
    <text evidence="1">Belongs to the peptidase S45 family.</text>
</comment>
<feature type="signal peptide" evidence="2">
    <location>
        <begin position="1"/>
        <end position="31"/>
    </location>
</feature>
<dbReference type="Pfam" id="PF01804">
    <property type="entry name" value="Penicil_amidase"/>
    <property type="match status" value="1"/>
</dbReference>
<dbReference type="Gene3D" id="1.10.287.150">
    <property type="match status" value="1"/>
</dbReference>
<reference evidence="3 4" key="1">
    <citation type="submission" date="2020-04" db="EMBL/GenBank/DDBJ databases">
        <title>Novel species.</title>
        <authorList>
            <person name="Teo W.F.A."/>
            <person name="Lipun K."/>
            <person name="Srisuk N."/>
            <person name="Duangmal K."/>
        </authorList>
    </citation>
    <scope>NUCLEOTIDE SEQUENCE [LARGE SCALE GENOMIC DNA]</scope>
    <source>
        <strain evidence="3 4">K13G38</strain>
    </source>
</reference>
<feature type="chain" id="PRO_5045185464" evidence="2">
    <location>
        <begin position="32"/>
        <end position="932"/>
    </location>
</feature>
<sequence>MSRACSTFRRPSWILLSAAAVLVASAVPAAADSSPPTYRAHDYGDGRVMSIDPPGENGLVDAAQLAQFELNGTRPPHSDDQLGPYAGLLYGAPSLTDATLGDYYGDESFGIAPGNVTRTEHPAAGQPVVIYRDARDIPHVYGDNDAALAFGAGYAQAEDRLFLMDVLRHYGAGSLSQFLGPSCADERMDHDQLLLAPYTAAQAQAQVDALPAEFGTQGTLARRMIYSFVDGVNAYIGRTTTDPGALPADYAAALQPPQRWSVADVVYVASLIGGIFGDGGGSEVHNAALLQYLQRQLGDAPGRQAFTDFKQQNDGDAPTTVDDTFPYEIPGHVDPALTALPDDAGKPLTGGPAGTTAGCDLTAPNPAATEIVANLLAMPKHMSNALVVSAQHSADGHPIAVFGPQVSYFAPGILMQEDLHSPDYDAEGASFPGTGLVELGRGRDFAWSATSAGSDLTDQRLERVCDPTGASPAPTGKYYEFDGRCLPMTHETFTETAVPKPGGVGAPTVITHDVYLTRHGIVQGWTSAAGGAPVAVVDQRSTYGHEVDSVVGFLHWGQPALTHDAASWMAGAQQIGYTFNWFYADSRDIAYYNSGLDPVRQPGADPNLPTWGTGGAEWQGFLPAAQHPHAIDPPSGVLTSWNNKPAPGFSASDSQYGYGPVYRVQMLDTQIADELNAHHGQLTRANLVQAMETAATQDLDGLTTLPELLSYLDGRSEPAGVRQMIGVLERWNATGDHRRKTAPGEAQYADHAAVAIMDVLQTKLIRALFDSVLAAGGVTGVGSTGGASAAGYSALPMQWVNTPNSGGAHLGSAYDGGYESYVVKVLRQLRGAPVASPFGPAVMSRICGSGPASCPGVIDQALADTYRTLVSANGDSTDVAGWTSTPDTVAAKQTMPQYDAIAFRPVGIVGQPDVDWQNRPTFQQVVEFYRHS</sequence>
<keyword evidence="2" id="KW-0732">Signal</keyword>
<name>A0ABX1JD95_9PSEU</name>
<accession>A0ABX1JD95</accession>
<comment type="caution">
    <text evidence="3">The sequence shown here is derived from an EMBL/GenBank/DDBJ whole genome shotgun (WGS) entry which is preliminary data.</text>
</comment>
<gene>
    <name evidence="3" type="ORF">HFP15_33370</name>
</gene>
<dbReference type="InterPro" id="IPR023343">
    <property type="entry name" value="Penicillin_amidase_dom1"/>
</dbReference>
<protein>
    <submittedName>
        <fullName evidence="3">Penicillin acylase family protein</fullName>
    </submittedName>
</protein>
<keyword evidence="4" id="KW-1185">Reference proteome</keyword>
<dbReference type="EMBL" id="JAAXLS010000041">
    <property type="protein sequence ID" value="NKQ57762.1"/>
    <property type="molecule type" value="Genomic_DNA"/>
</dbReference>
<dbReference type="Proteomes" id="UP000715441">
    <property type="component" value="Unassembled WGS sequence"/>
</dbReference>
<evidence type="ECO:0000313" key="4">
    <source>
        <dbReference type="Proteomes" id="UP000715441"/>
    </source>
</evidence>